<gene>
    <name evidence="1" type="ORF">HH682_05830</name>
</gene>
<keyword evidence="2" id="KW-1185">Reference proteome</keyword>
<dbReference type="Proteomes" id="UP000790096">
    <property type="component" value="Unassembled WGS sequence"/>
</dbReference>
<dbReference type="EMBL" id="JABBFR010000006">
    <property type="protein sequence ID" value="MBT0723964.1"/>
    <property type="molecule type" value="Genomic_DNA"/>
</dbReference>
<organism evidence="1 2">
    <name type="scientific">Rosenbergiella gaditana</name>
    <dbReference type="NCBI Taxonomy" id="2726987"/>
    <lineage>
        <taxon>Bacteria</taxon>
        <taxon>Pseudomonadati</taxon>
        <taxon>Pseudomonadota</taxon>
        <taxon>Gammaproteobacteria</taxon>
        <taxon>Enterobacterales</taxon>
        <taxon>Erwiniaceae</taxon>
        <taxon>Rosenbergiella</taxon>
    </lineage>
</organism>
<evidence type="ECO:0000313" key="1">
    <source>
        <dbReference type="EMBL" id="MBT0723964.1"/>
    </source>
</evidence>
<evidence type="ECO:0000313" key="2">
    <source>
        <dbReference type="Proteomes" id="UP000790096"/>
    </source>
</evidence>
<comment type="caution">
    <text evidence="1">The sequence shown here is derived from an EMBL/GenBank/DDBJ whole genome shotgun (WGS) entry which is preliminary data.</text>
</comment>
<dbReference type="RefSeq" id="WP_214236669.1">
    <property type="nucleotide sequence ID" value="NZ_JABBFR010000006.1"/>
</dbReference>
<reference evidence="1 2" key="1">
    <citation type="submission" date="2020-04" db="EMBL/GenBank/DDBJ databases">
        <title>Genome sequencing of Rosenbergiella species.</title>
        <authorList>
            <person name="Alvarez-Perez S."/>
            <person name="Lievens B."/>
        </authorList>
    </citation>
    <scope>NUCLEOTIDE SEQUENCE [LARGE SCALE GENOMIC DNA]</scope>
    <source>
        <strain evidence="1 2">S61</strain>
    </source>
</reference>
<name>A0ABS5SV32_9GAMM</name>
<protein>
    <submittedName>
        <fullName evidence="1">Uncharacterized protein</fullName>
    </submittedName>
</protein>
<proteinExistence type="predicted"/>
<accession>A0ABS5SV32</accession>
<sequence>MGKVTYVVEYEDGKGPPVYSDMEVAGGKLAAVKWSDYRDNHLLPEELDIIDEALTEIAYDIVDVEAYVEIMNKLRLMTQ</sequence>